<dbReference type="SUPFAM" id="SSF56784">
    <property type="entry name" value="HAD-like"/>
    <property type="match status" value="1"/>
</dbReference>
<reference evidence="1 2" key="1">
    <citation type="submission" date="2018-09" db="EMBL/GenBank/DDBJ databases">
        <authorList>
            <person name="Tagini F."/>
        </authorList>
    </citation>
    <scope>NUCLEOTIDE SEQUENCE [LARGE SCALE GENOMIC DNA]</scope>
    <source>
        <strain evidence="1 2">MK13</strain>
    </source>
</reference>
<dbReference type="PANTHER" id="PTHR47829:SF1">
    <property type="entry name" value="HAD FAMILY PHOSPHATASE"/>
    <property type="match status" value="1"/>
</dbReference>
<dbReference type="InterPro" id="IPR023214">
    <property type="entry name" value="HAD_sf"/>
</dbReference>
<dbReference type="CDD" id="cd02603">
    <property type="entry name" value="HAD_sEH-N_like"/>
    <property type="match status" value="1"/>
</dbReference>
<gene>
    <name evidence="1" type="primary">yihX_1</name>
    <name evidence="1" type="ORF">LAUMK13_05572</name>
</gene>
<dbReference type="EMBL" id="UPHQ01000311">
    <property type="protein sequence ID" value="VBA45994.1"/>
    <property type="molecule type" value="Genomic_DNA"/>
</dbReference>
<dbReference type="Proteomes" id="UP000267289">
    <property type="component" value="Unassembled WGS sequence"/>
</dbReference>
<name>A0A498QK15_9MYCO</name>
<dbReference type="Pfam" id="PF00702">
    <property type="entry name" value="Hydrolase"/>
    <property type="match status" value="1"/>
</dbReference>
<sequence length="233" mass="25268">MSDRNAAVLVWRQEYRYSQLMATKKPVRGDVPALLVDFGGVLTASVLEAFVNACVAVGVVDPHGFAAECFSSDSGTPFALLELGQIGAAEFADLITPLLSKQAATPVDGRDWLELVRKTTWDVEQTMVAAVDRLIARGVPTALVSNSWGPAADYPWELLPKFNEVLVSSEVGIRKPDPQIYLLAAERLGRGPAECLFVDDVEVNLAPARELGMHTILHRCAVDTIGEFARVYG</sequence>
<evidence type="ECO:0000313" key="1">
    <source>
        <dbReference type="EMBL" id="VBA45994.1"/>
    </source>
</evidence>
<protein>
    <submittedName>
        <fullName evidence="1">Alpha-D-glucose 1-phosphate phosphatase YihX</fullName>
        <ecNumber evidence="1">3.1.3.10</ecNumber>
    </submittedName>
</protein>
<dbReference type="EC" id="3.1.3.10" evidence="1"/>
<proteinExistence type="predicted"/>
<dbReference type="InterPro" id="IPR006439">
    <property type="entry name" value="HAD-SF_hydro_IA"/>
</dbReference>
<dbReference type="Gene3D" id="1.10.150.240">
    <property type="entry name" value="Putative phosphatase, domain 2"/>
    <property type="match status" value="1"/>
</dbReference>
<evidence type="ECO:0000313" key="2">
    <source>
        <dbReference type="Proteomes" id="UP000267289"/>
    </source>
</evidence>
<dbReference type="InterPro" id="IPR052898">
    <property type="entry name" value="ACAD10-like"/>
</dbReference>
<dbReference type="NCBIfam" id="TIGR01509">
    <property type="entry name" value="HAD-SF-IA-v3"/>
    <property type="match status" value="1"/>
</dbReference>
<dbReference type="GO" id="GO:0008877">
    <property type="term" value="F:glucose-1-phosphatase activity"/>
    <property type="evidence" value="ECO:0007669"/>
    <property type="project" value="UniProtKB-EC"/>
</dbReference>
<dbReference type="PRINTS" id="PR00413">
    <property type="entry name" value="HADHALOGNASE"/>
</dbReference>
<dbReference type="InterPro" id="IPR023198">
    <property type="entry name" value="PGP-like_dom2"/>
</dbReference>
<dbReference type="AlphaFoldDB" id="A0A498QK15"/>
<dbReference type="InterPro" id="IPR036412">
    <property type="entry name" value="HAD-like_sf"/>
</dbReference>
<dbReference type="Gene3D" id="3.40.50.1000">
    <property type="entry name" value="HAD superfamily/HAD-like"/>
    <property type="match status" value="1"/>
</dbReference>
<dbReference type="NCBIfam" id="TIGR01549">
    <property type="entry name" value="HAD-SF-IA-v1"/>
    <property type="match status" value="1"/>
</dbReference>
<organism evidence="1 2">
    <name type="scientific">Mycobacterium innocens</name>
    <dbReference type="NCBI Taxonomy" id="2341083"/>
    <lineage>
        <taxon>Bacteria</taxon>
        <taxon>Bacillati</taxon>
        <taxon>Actinomycetota</taxon>
        <taxon>Actinomycetes</taxon>
        <taxon>Mycobacteriales</taxon>
        <taxon>Mycobacteriaceae</taxon>
        <taxon>Mycobacterium</taxon>
    </lineage>
</organism>
<keyword evidence="2" id="KW-1185">Reference proteome</keyword>
<keyword evidence="1" id="KW-0378">Hydrolase</keyword>
<accession>A0A498QK15</accession>
<dbReference type="PANTHER" id="PTHR47829">
    <property type="entry name" value="HYDROLASE, PUTATIVE (AFU_ORTHOLOGUE AFUA_1G12880)-RELATED"/>
    <property type="match status" value="1"/>
</dbReference>